<dbReference type="GO" id="GO:0016251">
    <property type="term" value="F:RNA polymerase II general transcription initiation factor activity"/>
    <property type="evidence" value="ECO:0007669"/>
    <property type="project" value="TreeGrafter"/>
</dbReference>
<dbReference type="Pfam" id="PF04658">
    <property type="entry name" value="TAFII55_N"/>
    <property type="match status" value="1"/>
</dbReference>
<dbReference type="EMBL" id="KV429069">
    <property type="protein sequence ID" value="KZT68148.1"/>
    <property type="molecule type" value="Genomic_DNA"/>
</dbReference>
<evidence type="ECO:0000256" key="1">
    <source>
        <dbReference type="ARBA" id="ARBA00004123"/>
    </source>
</evidence>
<evidence type="ECO:0000259" key="7">
    <source>
        <dbReference type="SMART" id="SM01370"/>
    </source>
</evidence>
<feature type="compositionally biased region" description="Acidic residues" evidence="6">
    <location>
        <begin position="308"/>
        <end position="365"/>
    </location>
</feature>
<dbReference type="InterPro" id="IPR037817">
    <property type="entry name" value="TAF7"/>
</dbReference>
<dbReference type="OrthoDB" id="153872at2759"/>
<keyword evidence="4" id="KW-0804">Transcription</keyword>
<comment type="similarity">
    <text evidence="2">Belongs to the TAF7 family.</text>
</comment>
<name>A0A165PFF7_9APHY</name>
<dbReference type="Proteomes" id="UP000076727">
    <property type="component" value="Unassembled WGS sequence"/>
</dbReference>
<feature type="domain" description="TAFII55 protein conserved region" evidence="7">
    <location>
        <begin position="110"/>
        <end position="260"/>
    </location>
</feature>
<reference evidence="8 9" key="1">
    <citation type="journal article" date="2016" name="Mol. Biol. Evol.">
        <title>Comparative Genomics of Early-Diverging Mushroom-Forming Fungi Provides Insights into the Origins of Lignocellulose Decay Capabilities.</title>
        <authorList>
            <person name="Nagy L.G."/>
            <person name="Riley R."/>
            <person name="Tritt A."/>
            <person name="Adam C."/>
            <person name="Daum C."/>
            <person name="Floudas D."/>
            <person name="Sun H."/>
            <person name="Yadav J.S."/>
            <person name="Pangilinan J."/>
            <person name="Larsson K.H."/>
            <person name="Matsuura K."/>
            <person name="Barry K."/>
            <person name="Labutti K."/>
            <person name="Kuo R."/>
            <person name="Ohm R.A."/>
            <person name="Bhattacharya S.S."/>
            <person name="Shirouzu T."/>
            <person name="Yoshinaga Y."/>
            <person name="Martin F.M."/>
            <person name="Grigoriev I.V."/>
            <person name="Hibbett D.S."/>
        </authorList>
    </citation>
    <scope>NUCLEOTIDE SEQUENCE [LARGE SCALE GENOMIC DNA]</scope>
    <source>
        <strain evidence="8 9">L-15889</strain>
    </source>
</reference>
<feature type="compositionally biased region" description="Acidic residues" evidence="6">
    <location>
        <begin position="1"/>
        <end position="24"/>
    </location>
</feature>
<dbReference type="PANTHER" id="PTHR12228:SF0">
    <property type="entry name" value="TATA-BOX BINDING PROTEIN ASSOCIATED FACTOR 7"/>
    <property type="match status" value="1"/>
</dbReference>
<organism evidence="8 9">
    <name type="scientific">Daedalea quercina L-15889</name>
    <dbReference type="NCBI Taxonomy" id="1314783"/>
    <lineage>
        <taxon>Eukaryota</taxon>
        <taxon>Fungi</taxon>
        <taxon>Dikarya</taxon>
        <taxon>Basidiomycota</taxon>
        <taxon>Agaricomycotina</taxon>
        <taxon>Agaricomycetes</taxon>
        <taxon>Polyporales</taxon>
        <taxon>Fomitopsis</taxon>
    </lineage>
</organism>
<dbReference type="GO" id="GO:0051123">
    <property type="term" value="P:RNA polymerase II preinitiation complex assembly"/>
    <property type="evidence" value="ECO:0007669"/>
    <property type="project" value="TreeGrafter"/>
</dbReference>
<evidence type="ECO:0000256" key="2">
    <source>
        <dbReference type="ARBA" id="ARBA00009368"/>
    </source>
</evidence>
<gene>
    <name evidence="8" type="ORF">DAEQUDRAFT_728183</name>
</gene>
<dbReference type="GO" id="GO:0005669">
    <property type="term" value="C:transcription factor TFIID complex"/>
    <property type="evidence" value="ECO:0007669"/>
    <property type="project" value="InterPro"/>
</dbReference>
<feature type="region of interest" description="Disordered" evidence="6">
    <location>
        <begin position="283"/>
        <end position="373"/>
    </location>
</feature>
<feature type="compositionally biased region" description="Acidic residues" evidence="6">
    <location>
        <begin position="435"/>
        <end position="460"/>
    </location>
</feature>
<evidence type="ECO:0000313" key="9">
    <source>
        <dbReference type="Proteomes" id="UP000076727"/>
    </source>
</evidence>
<feature type="compositionally biased region" description="Low complexity" evidence="6">
    <location>
        <begin position="25"/>
        <end position="46"/>
    </location>
</feature>
<keyword evidence="5" id="KW-0539">Nucleus</keyword>
<dbReference type="CDD" id="cd08047">
    <property type="entry name" value="TAF7"/>
    <property type="match status" value="1"/>
</dbReference>
<sequence length="470" mass="52692">MEDDLIVVDDIDDQDQDQDQDDPGPADQDYRPTRAAAAAAMRATRAASRKSTPPGDYSEGRTTRSAMNRNKPPPKLKLKLGEKAAAHAPGMSFLGQYDRELDSDDEDLVFEEQFILRMPPGEDCEKLKKMVNSREIGNDVWFKFKDSRRAVFHIGNKTYAAKLVDLPCVVESQKTLDHKQMFKVADICQMLVVETPIENEEALTNQKNFNVDEFIWPHGLTPPLHHVRKRRFRKRVNRRTIETVEQEVERLLEEDALADQVQYDVLDNVNPDLSDSEYIEKENPMDATPGFAGSDAGDAPTPGPDHGEEGEEGHEGDGEGDIDEELAAELDLALGDEEAEADDEEADEESEEEEDDDDDDDDDEAAQARKLLNEEIRDLEAAVAKKGSEIASSANPLIKRRFEDALKKLQADLDMKLAQRDEMKEKQRMRKEGIVLEEGDTDGVNEGDGEDGEEQDDLFGDEPGTAMDVE</sequence>
<proteinExistence type="inferred from homology"/>
<keyword evidence="9" id="KW-1185">Reference proteome</keyword>
<evidence type="ECO:0000313" key="8">
    <source>
        <dbReference type="EMBL" id="KZT68148.1"/>
    </source>
</evidence>
<dbReference type="PANTHER" id="PTHR12228">
    <property type="entry name" value="TRANSCRIPTION INITIATION FACTOR TFIID 55 KD SUBUNIT-RELATED"/>
    <property type="match status" value="1"/>
</dbReference>
<dbReference type="STRING" id="1314783.A0A165PFF7"/>
<dbReference type="AlphaFoldDB" id="A0A165PFF7"/>
<feature type="compositionally biased region" description="Basic and acidic residues" evidence="6">
    <location>
        <begin position="420"/>
        <end position="434"/>
    </location>
</feature>
<dbReference type="SMART" id="SM01370">
    <property type="entry name" value="TAFII55_N"/>
    <property type="match status" value="1"/>
</dbReference>
<comment type="subcellular location">
    <subcellularLocation>
        <location evidence="1">Nucleus</location>
    </subcellularLocation>
</comment>
<protein>
    <recommendedName>
        <fullName evidence="7">TAFII55 protein conserved region domain-containing protein</fullName>
    </recommendedName>
</protein>
<evidence type="ECO:0000256" key="6">
    <source>
        <dbReference type="SAM" id="MobiDB-lite"/>
    </source>
</evidence>
<evidence type="ECO:0000256" key="5">
    <source>
        <dbReference type="ARBA" id="ARBA00023242"/>
    </source>
</evidence>
<evidence type="ECO:0000256" key="3">
    <source>
        <dbReference type="ARBA" id="ARBA00023015"/>
    </source>
</evidence>
<dbReference type="InterPro" id="IPR006751">
    <property type="entry name" value="TAFII55_prot_cons_reg"/>
</dbReference>
<evidence type="ECO:0000256" key="4">
    <source>
        <dbReference type="ARBA" id="ARBA00023163"/>
    </source>
</evidence>
<feature type="region of interest" description="Disordered" evidence="6">
    <location>
        <begin position="1"/>
        <end position="75"/>
    </location>
</feature>
<accession>A0A165PFF7</accession>
<keyword evidence="3" id="KW-0805">Transcription regulation</keyword>
<feature type="region of interest" description="Disordered" evidence="6">
    <location>
        <begin position="420"/>
        <end position="470"/>
    </location>
</feature>